<name>A0A8H7R4E0_9FUNG</name>
<reference evidence="2" key="1">
    <citation type="submission" date="2020-12" db="EMBL/GenBank/DDBJ databases">
        <title>Metabolic potential, ecology and presence of endohyphal bacteria is reflected in genomic diversity of Mucoromycotina.</title>
        <authorList>
            <person name="Muszewska A."/>
            <person name="Okrasinska A."/>
            <person name="Steczkiewicz K."/>
            <person name="Drgas O."/>
            <person name="Orlowska M."/>
            <person name="Perlinska-Lenart U."/>
            <person name="Aleksandrzak-Piekarczyk T."/>
            <person name="Szatraj K."/>
            <person name="Zielenkiewicz U."/>
            <person name="Pilsyk S."/>
            <person name="Malc E."/>
            <person name="Mieczkowski P."/>
            <person name="Kruszewska J.S."/>
            <person name="Biernat P."/>
            <person name="Pawlowska J."/>
        </authorList>
    </citation>
    <scope>NUCLEOTIDE SEQUENCE</scope>
    <source>
        <strain evidence="2">CBS 226.32</strain>
    </source>
</reference>
<proteinExistence type="predicted"/>
<keyword evidence="3" id="KW-1185">Reference proteome</keyword>
<evidence type="ECO:0000313" key="3">
    <source>
        <dbReference type="Proteomes" id="UP000650833"/>
    </source>
</evidence>
<feature type="region of interest" description="Disordered" evidence="1">
    <location>
        <begin position="28"/>
        <end position="47"/>
    </location>
</feature>
<dbReference type="InterPro" id="IPR016197">
    <property type="entry name" value="Chromo-like_dom_sf"/>
</dbReference>
<dbReference type="SUPFAM" id="SSF54160">
    <property type="entry name" value="Chromo domain-like"/>
    <property type="match status" value="1"/>
</dbReference>
<gene>
    <name evidence="2" type="ORF">INT46_004579</name>
</gene>
<dbReference type="Gene3D" id="2.40.50.40">
    <property type="match status" value="1"/>
</dbReference>
<dbReference type="Proteomes" id="UP000650833">
    <property type="component" value="Unassembled WGS sequence"/>
</dbReference>
<sequence length="98" mass="11730">MSNLQKEVIMSLKIGEIDNSMTIDDITDYTTDDNNNNNNNNESDIDFPEYKNINKKKRKRAKWQGYESKDNSWVKKENFTEREDTIKNYFCKNDIIHK</sequence>
<accession>A0A8H7R4E0</accession>
<evidence type="ECO:0008006" key="4">
    <source>
        <dbReference type="Google" id="ProtNLM"/>
    </source>
</evidence>
<feature type="compositionally biased region" description="Low complexity" evidence="1">
    <location>
        <begin position="32"/>
        <end position="42"/>
    </location>
</feature>
<dbReference type="CDD" id="cd00024">
    <property type="entry name" value="CD_CSD"/>
    <property type="match status" value="1"/>
</dbReference>
<comment type="caution">
    <text evidence="2">The sequence shown here is derived from an EMBL/GenBank/DDBJ whole genome shotgun (WGS) entry which is preliminary data.</text>
</comment>
<organism evidence="2 3">
    <name type="scientific">Mucor plumbeus</name>
    <dbReference type="NCBI Taxonomy" id="97098"/>
    <lineage>
        <taxon>Eukaryota</taxon>
        <taxon>Fungi</taxon>
        <taxon>Fungi incertae sedis</taxon>
        <taxon>Mucoromycota</taxon>
        <taxon>Mucoromycotina</taxon>
        <taxon>Mucoromycetes</taxon>
        <taxon>Mucorales</taxon>
        <taxon>Mucorineae</taxon>
        <taxon>Mucoraceae</taxon>
        <taxon>Mucor</taxon>
    </lineage>
</organism>
<evidence type="ECO:0000256" key="1">
    <source>
        <dbReference type="SAM" id="MobiDB-lite"/>
    </source>
</evidence>
<evidence type="ECO:0000313" key="2">
    <source>
        <dbReference type="EMBL" id="KAG2204206.1"/>
    </source>
</evidence>
<dbReference type="AlphaFoldDB" id="A0A8H7R4E0"/>
<protein>
    <recommendedName>
        <fullName evidence="4">Chromo domain-containing protein</fullName>
    </recommendedName>
</protein>
<dbReference type="EMBL" id="JAEPRC010000205">
    <property type="protein sequence ID" value="KAG2204206.1"/>
    <property type="molecule type" value="Genomic_DNA"/>
</dbReference>